<protein>
    <recommendedName>
        <fullName evidence="4">DUF1515 domain-containing protein</fullName>
    </recommendedName>
</protein>
<evidence type="ECO:0000313" key="3">
    <source>
        <dbReference type="Proteomes" id="UP000247536"/>
    </source>
</evidence>
<reference evidence="2 3" key="1">
    <citation type="submission" date="2018-06" db="EMBL/GenBank/DDBJ databases">
        <title>Rhizobium wuzhouense sp. nov., isolated from roots of Oryza officinalis.</title>
        <authorList>
            <person name="Yuan T."/>
        </authorList>
    </citation>
    <scope>NUCLEOTIDE SEQUENCE [LARGE SCALE GENOMIC DNA]</scope>
    <source>
        <strain evidence="2 3">W44</strain>
    </source>
</reference>
<dbReference type="RefSeq" id="WP_110793046.1">
    <property type="nucleotide sequence ID" value="NZ_QJRY01000007.1"/>
</dbReference>
<keyword evidence="1" id="KW-0472">Membrane</keyword>
<evidence type="ECO:0008006" key="4">
    <source>
        <dbReference type="Google" id="ProtNLM"/>
    </source>
</evidence>
<keyword evidence="3" id="KW-1185">Reference proteome</keyword>
<evidence type="ECO:0000313" key="2">
    <source>
        <dbReference type="EMBL" id="PYB71257.1"/>
    </source>
</evidence>
<dbReference type="EMBL" id="QJRY01000007">
    <property type="protein sequence ID" value="PYB71257.1"/>
    <property type="molecule type" value="Genomic_DNA"/>
</dbReference>
<accession>A0ABX5NPR3</accession>
<comment type="caution">
    <text evidence="2">The sequence shown here is derived from an EMBL/GenBank/DDBJ whole genome shotgun (WGS) entry which is preliminary data.</text>
</comment>
<proteinExistence type="predicted"/>
<organism evidence="2 3">
    <name type="scientific">Rhizobium wuzhouense</name>
    <dbReference type="NCBI Taxonomy" id="1986026"/>
    <lineage>
        <taxon>Bacteria</taxon>
        <taxon>Pseudomonadati</taxon>
        <taxon>Pseudomonadota</taxon>
        <taxon>Alphaproteobacteria</taxon>
        <taxon>Hyphomicrobiales</taxon>
        <taxon>Rhizobiaceae</taxon>
        <taxon>Rhizobium/Agrobacterium group</taxon>
        <taxon>Rhizobium</taxon>
    </lineage>
</organism>
<sequence>MDGLGLIMKQLEMMSDRLDTIASEGSRRGRDLHDKLNQQGRDLAVLTHRLGSLEDSVNGQAVTLNEYQDFKRKAEGAGWLGQKLLRFGWVILAVAGWVYGSWTNIVSMLKWLVGRV</sequence>
<gene>
    <name evidence="2" type="ORF">DMY87_17995</name>
</gene>
<dbReference type="Proteomes" id="UP000247536">
    <property type="component" value="Unassembled WGS sequence"/>
</dbReference>
<feature type="transmembrane region" description="Helical" evidence="1">
    <location>
        <begin position="84"/>
        <end position="102"/>
    </location>
</feature>
<keyword evidence="1" id="KW-0812">Transmembrane</keyword>
<keyword evidence="1" id="KW-1133">Transmembrane helix</keyword>
<evidence type="ECO:0000256" key="1">
    <source>
        <dbReference type="SAM" id="Phobius"/>
    </source>
</evidence>
<name>A0ABX5NPR3_9HYPH</name>